<organism>
    <name type="scientific">Culex quinquefasciatus</name>
    <name type="common">Southern house mosquito</name>
    <name type="synonym">Culex pungens</name>
    <dbReference type="NCBI Taxonomy" id="7176"/>
    <lineage>
        <taxon>Eukaryota</taxon>
        <taxon>Metazoa</taxon>
        <taxon>Ecdysozoa</taxon>
        <taxon>Arthropoda</taxon>
        <taxon>Hexapoda</taxon>
        <taxon>Insecta</taxon>
        <taxon>Pterygota</taxon>
        <taxon>Neoptera</taxon>
        <taxon>Endopterygota</taxon>
        <taxon>Diptera</taxon>
        <taxon>Nematocera</taxon>
        <taxon>Culicoidea</taxon>
        <taxon>Culicidae</taxon>
        <taxon>Culicinae</taxon>
        <taxon>Culicini</taxon>
        <taxon>Culex</taxon>
        <taxon>Culex</taxon>
    </lineage>
</organism>
<dbReference type="EMBL" id="DS231926">
    <property type="protein sequence ID" value="EDS26983.1"/>
    <property type="molecule type" value="Genomic_DNA"/>
</dbReference>
<dbReference type="HOGENOM" id="CLU_3410944_0_0_1"/>
<protein>
    <submittedName>
        <fullName evidence="1 2">Enhancer of zeste, ezh</fullName>
    </submittedName>
</protein>
<dbReference type="KEGG" id="cqu:CpipJ_CPIJ005580"/>
<gene>
    <name evidence="2" type="primary">6037970</name>
    <name evidence="1" type="ORF">CpipJ_CPIJ005580</name>
</gene>
<keyword evidence="3" id="KW-1185">Reference proteome</keyword>
<reference evidence="2" key="2">
    <citation type="submission" date="2021-02" db="UniProtKB">
        <authorList>
            <consortium name="EnsemblMetazoa"/>
        </authorList>
    </citation>
    <scope>IDENTIFICATION</scope>
    <source>
        <strain evidence="2">JHB</strain>
    </source>
</reference>
<dbReference type="InParanoid" id="B0WGI6"/>
<dbReference type="EnsemblMetazoa" id="CPIJ005580-RA">
    <property type="protein sequence ID" value="CPIJ005580-PA"/>
    <property type="gene ID" value="CPIJ005580"/>
</dbReference>
<proteinExistence type="predicted"/>
<dbReference type="Proteomes" id="UP000002320">
    <property type="component" value="Unassembled WGS sequence"/>
</dbReference>
<evidence type="ECO:0000313" key="2">
    <source>
        <dbReference type="EnsemblMetazoa" id="CPIJ005580-PA"/>
    </source>
</evidence>
<dbReference type="AlphaFoldDB" id="B0WGI6"/>
<reference evidence="1" key="1">
    <citation type="submission" date="2007-03" db="EMBL/GenBank/DDBJ databases">
        <title>Annotation of Culex pipiens quinquefasciatus.</title>
        <authorList>
            <consortium name="The Broad Institute Genome Sequencing Platform"/>
            <person name="Atkinson P.W."/>
            <person name="Hemingway J."/>
            <person name="Christensen B.M."/>
            <person name="Higgs S."/>
            <person name="Kodira C."/>
            <person name="Hannick L."/>
            <person name="Megy K."/>
            <person name="O'Leary S."/>
            <person name="Pearson M."/>
            <person name="Haas B.J."/>
            <person name="Mauceli E."/>
            <person name="Wortman J.R."/>
            <person name="Lee N.H."/>
            <person name="Guigo R."/>
            <person name="Stanke M."/>
            <person name="Alvarado L."/>
            <person name="Amedeo P."/>
            <person name="Antoine C.H."/>
            <person name="Arensburger P."/>
            <person name="Bidwell S.L."/>
            <person name="Crawford M."/>
            <person name="Camaro F."/>
            <person name="Devon K."/>
            <person name="Engels R."/>
            <person name="Hammond M."/>
            <person name="Howarth C."/>
            <person name="Koehrsen M."/>
            <person name="Lawson D."/>
            <person name="Montgomery P."/>
            <person name="Nene V."/>
            <person name="Nusbaum C."/>
            <person name="Puiu D."/>
            <person name="Romero-Severson J."/>
            <person name="Severson D.W."/>
            <person name="Shumway M."/>
            <person name="Sisk P."/>
            <person name="Stolte C."/>
            <person name="Zeng Q."/>
            <person name="Eisenstadt E."/>
            <person name="Fraser-Liggett C."/>
            <person name="Strausberg R."/>
            <person name="Galagan J."/>
            <person name="Birren B."/>
            <person name="Collins F.H."/>
        </authorList>
    </citation>
    <scope>NUCLEOTIDE SEQUENCE [LARGE SCALE GENOMIC DNA]</scope>
    <source>
        <strain evidence="1">JHB</strain>
    </source>
</reference>
<sequence>MPTNEFISEYSDRIVSQVVAFLRGKVVIN</sequence>
<evidence type="ECO:0000313" key="3">
    <source>
        <dbReference type="Proteomes" id="UP000002320"/>
    </source>
</evidence>
<name>B0WGI6_CULQU</name>
<evidence type="ECO:0000313" key="1">
    <source>
        <dbReference type="EMBL" id="EDS26983.1"/>
    </source>
</evidence>
<accession>B0WGI6</accession>
<dbReference type="VEuPathDB" id="VectorBase:CPIJ005580"/>